<keyword evidence="2" id="KW-0808">Transferase</keyword>
<dbReference type="AlphaFoldDB" id="A0A6L3ZH70"/>
<dbReference type="SUPFAM" id="SSF53335">
    <property type="entry name" value="S-adenosyl-L-methionine-dependent methyltransferases"/>
    <property type="match status" value="1"/>
</dbReference>
<dbReference type="PANTHER" id="PTHR39963">
    <property type="entry name" value="SLL0983 PROTEIN"/>
    <property type="match status" value="1"/>
</dbReference>
<dbReference type="GO" id="GO:0016645">
    <property type="term" value="F:oxidoreductase activity, acting on the CH-NH group of donors"/>
    <property type="evidence" value="ECO:0007669"/>
    <property type="project" value="InterPro"/>
</dbReference>
<gene>
    <name evidence="2" type="primary">mnmD</name>
    <name evidence="2" type="ORF">F8C82_02920</name>
</gene>
<dbReference type="Pfam" id="PF05430">
    <property type="entry name" value="Methyltransf_30"/>
    <property type="match status" value="1"/>
</dbReference>
<dbReference type="InterPro" id="IPR047785">
    <property type="entry name" value="tRNA_MNMC2"/>
</dbReference>
<dbReference type="Gene3D" id="3.40.50.150">
    <property type="entry name" value="Vaccinia Virus protein VP39"/>
    <property type="match status" value="1"/>
</dbReference>
<dbReference type="OrthoDB" id="9786494at2"/>
<comment type="caution">
    <text evidence="2">The sequence shown here is derived from an EMBL/GenBank/DDBJ whole genome shotgun (WGS) entry which is preliminary data.</text>
</comment>
<organism evidence="2 3">
    <name type="scientific">Phaeocystidibacter marisrubri</name>
    <dbReference type="NCBI Taxonomy" id="1577780"/>
    <lineage>
        <taxon>Bacteria</taxon>
        <taxon>Pseudomonadati</taxon>
        <taxon>Bacteroidota</taxon>
        <taxon>Flavobacteriia</taxon>
        <taxon>Flavobacteriales</taxon>
        <taxon>Phaeocystidibacteraceae</taxon>
        <taxon>Phaeocystidibacter</taxon>
    </lineage>
</organism>
<sequence>MKRELKVTSDGSKTLYMENWDECYHSVHGALNESMHVFIKNGLNEVEADSLHILEFGFGTGLNALLTLSERGGRSIQYTALEKYPLSEEEWNAVAYGRTSEERVAFASIHLADWNAPVEIESGFVLKKVETGFEEVEFEPNSVDLIYYDAFAPSAQPELWTTELFTKCFQTLKPGGFLVTYCAKGQVKRNMKEVGFEVMALPGPPMKREMTKATKPSNV</sequence>
<accession>A0A6L3ZH70</accession>
<keyword evidence="3" id="KW-1185">Reference proteome</keyword>
<dbReference type="GO" id="GO:0032259">
    <property type="term" value="P:methylation"/>
    <property type="evidence" value="ECO:0007669"/>
    <property type="project" value="UniProtKB-KW"/>
</dbReference>
<evidence type="ECO:0000259" key="1">
    <source>
        <dbReference type="Pfam" id="PF05430"/>
    </source>
</evidence>
<dbReference type="RefSeq" id="WP_151691933.1">
    <property type="nucleotide sequence ID" value="NZ_BMGX01000002.1"/>
</dbReference>
<reference evidence="2 3" key="1">
    <citation type="submission" date="2019-10" db="EMBL/GenBank/DDBJ databases">
        <title>Genome sequence of Phaeocystidibacter marisrubri JCM30614 (type strain).</title>
        <authorList>
            <person name="Bowman J.P."/>
        </authorList>
    </citation>
    <scope>NUCLEOTIDE SEQUENCE [LARGE SCALE GENOMIC DNA]</scope>
    <source>
        <strain evidence="2 3">JCM 30614</strain>
    </source>
</reference>
<protein>
    <submittedName>
        <fullName evidence="2">tRNA (5-methylaminomethyl-2-thiouridine)(34)-methyltransferase MnmD</fullName>
    </submittedName>
</protein>
<dbReference type="GO" id="GO:0004808">
    <property type="term" value="F:tRNA (5-methylaminomethyl-2-thiouridylate)(34)-methyltransferase activity"/>
    <property type="evidence" value="ECO:0007669"/>
    <property type="project" value="InterPro"/>
</dbReference>
<dbReference type="PANTHER" id="PTHR39963:SF1">
    <property type="entry name" value="MNMC-LIKE METHYLTRANSFERASE DOMAIN-CONTAINING PROTEIN"/>
    <property type="match status" value="1"/>
</dbReference>
<evidence type="ECO:0000313" key="2">
    <source>
        <dbReference type="EMBL" id="KAB2817362.1"/>
    </source>
</evidence>
<dbReference type="EMBL" id="WBVQ01000001">
    <property type="protein sequence ID" value="KAB2817362.1"/>
    <property type="molecule type" value="Genomic_DNA"/>
</dbReference>
<dbReference type="InterPro" id="IPR029063">
    <property type="entry name" value="SAM-dependent_MTases_sf"/>
</dbReference>
<dbReference type="InterPro" id="IPR008471">
    <property type="entry name" value="MnmC-like_methylTransf"/>
</dbReference>
<dbReference type="NCBIfam" id="NF033855">
    <property type="entry name" value="tRNA_MNMC2"/>
    <property type="match status" value="1"/>
</dbReference>
<feature type="domain" description="MnmC-like methyltransferase" evidence="1">
    <location>
        <begin position="127"/>
        <end position="216"/>
    </location>
</feature>
<evidence type="ECO:0000313" key="3">
    <source>
        <dbReference type="Proteomes" id="UP000484164"/>
    </source>
</evidence>
<keyword evidence="2" id="KW-0489">Methyltransferase</keyword>
<dbReference type="CDD" id="cd02440">
    <property type="entry name" value="AdoMet_MTases"/>
    <property type="match status" value="1"/>
</dbReference>
<name>A0A6L3ZH70_9FLAO</name>
<proteinExistence type="predicted"/>
<dbReference type="Proteomes" id="UP000484164">
    <property type="component" value="Unassembled WGS sequence"/>
</dbReference>